<dbReference type="EMBL" id="JAVRBK010000002">
    <property type="protein sequence ID" value="KAK5647887.1"/>
    <property type="molecule type" value="Genomic_DNA"/>
</dbReference>
<feature type="compositionally biased region" description="Low complexity" evidence="1">
    <location>
        <begin position="34"/>
        <end position="63"/>
    </location>
</feature>
<feature type="region of interest" description="Disordered" evidence="1">
    <location>
        <begin position="33"/>
        <end position="63"/>
    </location>
</feature>
<dbReference type="PANTHER" id="PTHR10773">
    <property type="entry name" value="DNA-DIRECTED RNA POLYMERASES I, II, AND III SUBUNIT RPABC2"/>
    <property type="match status" value="1"/>
</dbReference>
<accession>A0AAN7ZMG8</accession>
<keyword evidence="3" id="KW-1185">Reference proteome</keyword>
<organism evidence="2 3">
    <name type="scientific">Pyrocoelia pectoralis</name>
    <dbReference type="NCBI Taxonomy" id="417401"/>
    <lineage>
        <taxon>Eukaryota</taxon>
        <taxon>Metazoa</taxon>
        <taxon>Ecdysozoa</taxon>
        <taxon>Arthropoda</taxon>
        <taxon>Hexapoda</taxon>
        <taxon>Insecta</taxon>
        <taxon>Pterygota</taxon>
        <taxon>Neoptera</taxon>
        <taxon>Endopterygota</taxon>
        <taxon>Coleoptera</taxon>
        <taxon>Polyphaga</taxon>
        <taxon>Elateriformia</taxon>
        <taxon>Elateroidea</taxon>
        <taxon>Lampyridae</taxon>
        <taxon>Lampyrinae</taxon>
        <taxon>Pyrocoelia</taxon>
    </lineage>
</organism>
<dbReference type="AlphaFoldDB" id="A0AAN7ZMG8"/>
<reference evidence="2 3" key="1">
    <citation type="journal article" date="2024" name="Insects">
        <title>An Improved Chromosome-Level Genome Assembly of the Firefly Pyrocoelia pectoralis.</title>
        <authorList>
            <person name="Fu X."/>
            <person name="Meyer-Rochow V.B."/>
            <person name="Ballantyne L."/>
            <person name="Zhu X."/>
        </authorList>
    </citation>
    <scope>NUCLEOTIDE SEQUENCE [LARGE SCALE GENOMIC DNA]</scope>
    <source>
        <strain evidence="2">XCY_ONT2</strain>
    </source>
</reference>
<dbReference type="PANTHER" id="PTHR10773:SF19">
    <property type="match status" value="1"/>
</dbReference>
<gene>
    <name evidence="2" type="ORF">RI129_002779</name>
</gene>
<sequence>MPECSGVVNYVVQNENATKLRIRKVLKNTCNEMSSQSSEDFSADSSDNYEYSGSDDASSCSSKSSESVNKRIVLQELGNTSEVLECDENSLSGKKGKKRLRKIENWSRVKAKRLRNSGKSYVSRTGKVMQAKKMGPPCLEKCILSCSNKVSEEYRAQIFKDYWDMASLQRQRDFLGSCIEPLQLKYRRITSGLPRKPNCAFYFIINGEKTRVCKTLLINTLGITERTIRTVIESRASGNGITDEEVVQSVRDHINSIPRVESHYLRKDTTR</sequence>
<protein>
    <submittedName>
        <fullName evidence="2">Uncharacterized protein</fullName>
    </submittedName>
</protein>
<evidence type="ECO:0000256" key="1">
    <source>
        <dbReference type="SAM" id="MobiDB-lite"/>
    </source>
</evidence>
<comment type="caution">
    <text evidence="2">The sequence shown here is derived from an EMBL/GenBank/DDBJ whole genome shotgun (WGS) entry which is preliminary data.</text>
</comment>
<dbReference type="Proteomes" id="UP001329430">
    <property type="component" value="Chromosome 2"/>
</dbReference>
<proteinExistence type="predicted"/>
<evidence type="ECO:0000313" key="2">
    <source>
        <dbReference type="EMBL" id="KAK5647887.1"/>
    </source>
</evidence>
<evidence type="ECO:0000313" key="3">
    <source>
        <dbReference type="Proteomes" id="UP001329430"/>
    </source>
</evidence>
<name>A0AAN7ZMG8_9COLE</name>